<dbReference type="OrthoDB" id="504210at2759"/>
<evidence type="ECO:0000313" key="2">
    <source>
        <dbReference type="EMBL" id="KAF2706242.1"/>
    </source>
</evidence>
<evidence type="ECO:0000313" key="3">
    <source>
        <dbReference type="Proteomes" id="UP000799428"/>
    </source>
</evidence>
<organism evidence="2 3">
    <name type="scientific">Pleomassaria siparia CBS 279.74</name>
    <dbReference type="NCBI Taxonomy" id="1314801"/>
    <lineage>
        <taxon>Eukaryota</taxon>
        <taxon>Fungi</taxon>
        <taxon>Dikarya</taxon>
        <taxon>Ascomycota</taxon>
        <taxon>Pezizomycotina</taxon>
        <taxon>Dothideomycetes</taxon>
        <taxon>Pleosporomycetidae</taxon>
        <taxon>Pleosporales</taxon>
        <taxon>Pleomassariaceae</taxon>
        <taxon>Pleomassaria</taxon>
    </lineage>
</organism>
<dbReference type="EMBL" id="MU005776">
    <property type="protein sequence ID" value="KAF2706242.1"/>
    <property type="molecule type" value="Genomic_DNA"/>
</dbReference>
<dbReference type="Proteomes" id="UP000799428">
    <property type="component" value="Unassembled WGS sequence"/>
</dbReference>
<dbReference type="AlphaFoldDB" id="A0A6G1K156"/>
<feature type="region of interest" description="Disordered" evidence="1">
    <location>
        <begin position="101"/>
        <end position="122"/>
    </location>
</feature>
<accession>A0A6G1K156</accession>
<feature type="compositionally biased region" description="Low complexity" evidence="1">
    <location>
        <begin position="104"/>
        <end position="122"/>
    </location>
</feature>
<proteinExistence type="predicted"/>
<name>A0A6G1K156_9PLEO</name>
<keyword evidence="3" id="KW-1185">Reference proteome</keyword>
<evidence type="ECO:0000256" key="1">
    <source>
        <dbReference type="SAM" id="MobiDB-lite"/>
    </source>
</evidence>
<reference evidence="2" key="1">
    <citation type="journal article" date="2020" name="Stud. Mycol.">
        <title>101 Dothideomycetes genomes: a test case for predicting lifestyles and emergence of pathogens.</title>
        <authorList>
            <person name="Haridas S."/>
            <person name="Albert R."/>
            <person name="Binder M."/>
            <person name="Bloem J."/>
            <person name="Labutti K."/>
            <person name="Salamov A."/>
            <person name="Andreopoulos B."/>
            <person name="Baker S."/>
            <person name="Barry K."/>
            <person name="Bills G."/>
            <person name="Bluhm B."/>
            <person name="Cannon C."/>
            <person name="Castanera R."/>
            <person name="Culley D."/>
            <person name="Daum C."/>
            <person name="Ezra D."/>
            <person name="Gonzalez J."/>
            <person name="Henrissat B."/>
            <person name="Kuo A."/>
            <person name="Liang C."/>
            <person name="Lipzen A."/>
            <person name="Lutzoni F."/>
            <person name="Magnuson J."/>
            <person name="Mondo S."/>
            <person name="Nolan M."/>
            <person name="Ohm R."/>
            <person name="Pangilinan J."/>
            <person name="Park H.-J."/>
            <person name="Ramirez L."/>
            <person name="Alfaro M."/>
            <person name="Sun H."/>
            <person name="Tritt A."/>
            <person name="Yoshinaga Y."/>
            <person name="Zwiers L.-H."/>
            <person name="Turgeon B."/>
            <person name="Goodwin S."/>
            <person name="Spatafora J."/>
            <person name="Crous P."/>
            <person name="Grigoriev I."/>
        </authorList>
    </citation>
    <scope>NUCLEOTIDE SEQUENCE</scope>
    <source>
        <strain evidence="2">CBS 279.74</strain>
    </source>
</reference>
<protein>
    <submittedName>
        <fullName evidence="2">Uncharacterized protein</fullName>
    </submittedName>
</protein>
<feature type="region of interest" description="Disordered" evidence="1">
    <location>
        <begin position="1"/>
        <end position="24"/>
    </location>
</feature>
<gene>
    <name evidence="2" type="ORF">K504DRAFT_459545</name>
</gene>
<sequence>MANTIMAHEAPPAPAPAPAPGTASISRPGSVTYCIPTQPPANNDNDNNNNTSLFSSYSTRIHLPPSSQWTSGLHWHNQTTEYLSVVRGAIFVTLGTRTSIHRASSSSSSSSSPSPSSSAAGHGRNVVVVVRVDAGVRHNWGRAEEYLRTKRSMDVDVNEKSEKSEKSEGIEELADHVVVEEWTLPCSMSKPLFFWNLNGVIITSSSPSSCPKRALQYLLGTYWTSFQLFIIFHALDNYPVFVGFEPGFGRLGRRLEFALTWTVLWACSLVGRVVGVEAVSEERTPRSLWEAWVVEDAGGRKRK</sequence>